<dbReference type="Proteomes" id="UP000825890">
    <property type="component" value="Unassembled WGS sequence"/>
</dbReference>
<dbReference type="RefSeq" id="XP_044652218.1">
    <property type="nucleotide sequence ID" value="XM_044796283.1"/>
</dbReference>
<comment type="caution">
    <text evidence="1">The sequence shown here is derived from an EMBL/GenBank/DDBJ whole genome shotgun (WGS) entry which is preliminary data.</text>
</comment>
<sequence length="267" mass="31163">MANYSLRQIYGMIGVMADTTAKLSFLLLPQEIRDIIYDFVYTETTIHSKRVYPKFHFTGIYHCPPPRLSAVCKQLRAETEDEVFKQNFRDNAAPKLYHRYLQPHRVSWSSRYSRESHYWNIMIETPSSPEYFRVLLQAKVDVRLVFNREWEDQVMNNFKMIGVSRVPMGARATIYVYSSRMSAKQETAVTWRKALCELLVHVIRQLTRACPEPLLSNPCNPKRETCVEHGVELEMAMISVLRRLCGTELSAKELLESSEMTLRVKLS</sequence>
<accession>A0A9P3CA85</accession>
<evidence type="ECO:0000313" key="2">
    <source>
        <dbReference type="Proteomes" id="UP000825890"/>
    </source>
</evidence>
<evidence type="ECO:0000313" key="1">
    <source>
        <dbReference type="EMBL" id="GIZ37731.1"/>
    </source>
</evidence>
<dbReference type="EMBL" id="BOLY01000001">
    <property type="protein sequence ID" value="GIZ37731.1"/>
    <property type="molecule type" value="Genomic_DNA"/>
</dbReference>
<organism evidence="1 2">
    <name type="scientific">Cercospora kikuchii</name>
    <dbReference type="NCBI Taxonomy" id="84275"/>
    <lineage>
        <taxon>Eukaryota</taxon>
        <taxon>Fungi</taxon>
        <taxon>Dikarya</taxon>
        <taxon>Ascomycota</taxon>
        <taxon>Pezizomycotina</taxon>
        <taxon>Dothideomycetes</taxon>
        <taxon>Dothideomycetidae</taxon>
        <taxon>Mycosphaerellales</taxon>
        <taxon>Mycosphaerellaceae</taxon>
        <taxon>Cercospora</taxon>
    </lineage>
</organism>
<keyword evidence="2" id="KW-1185">Reference proteome</keyword>
<dbReference type="GeneID" id="68286742"/>
<reference evidence="1 2" key="1">
    <citation type="submission" date="2021-01" db="EMBL/GenBank/DDBJ databases">
        <title>Cercospora kikuchii MAFF 305040 whole genome shotgun sequence.</title>
        <authorList>
            <person name="Kashiwa T."/>
            <person name="Suzuki T."/>
        </authorList>
    </citation>
    <scope>NUCLEOTIDE SEQUENCE [LARGE SCALE GENOMIC DNA]</scope>
    <source>
        <strain evidence="1 2">MAFF 305040</strain>
    </source>
</reference>
<protein>
    <submittedName>
        <fullName evidence="1">Uncharacterized protein</fullName>
    </submittedName>
</protein>
<dbReference type="OrthoDB" id="3641046at2759"/>
<dbReference type="AlphaFoldDB" id="A0A9P3CA85"/>
<gene>
    <name evidence="1" type="ORF">CKM354_000116700</name>
</gene>
<proteinExistence type="predicted"/>
<name>A0A9P3CA85_9PEZI</name>